<keyword evidence="1" id="KW-1133">Transmembrane helix</keyword>
<keyword evidence="1" id="KW-0812">Transmembrane</keyword>
<reference evidence="2" key="1">
    <citation type="submission" date="2021-10" db="EMBL/GenBank/DDBJ databases">
        <title>Anaerobic single-cell dispensing facilitates the cultivation of human gut bacteria.</title>
        <authorList>
            <person name="Afrizal A."/>
        </authorList>
    </citation>
    <scope>NUCLEOTIDE SEQUENCE</scope>
    <source>
        <strain evidence="2">CLA-AA-H233</strain>
    </source>
</reference>
<dbReference type="RefSeq" id="WP_227620161.1">
    <property type="nucleotide sequence ID" value="NZ_JAJEQL010000003.1"/>
</dbReference>
<evidence type="ECO:0000313" key="2">
    <source>
        <dbReference type="EMBL" id="MCC2198579.1"/>
    </source>
</evidence>
<evidence type="ECO:0000313" key="3">
    <source>
        <dbReference type="Proteomes" id="UP001430637"/>
    </source>
</evidence>
<dbReference type="EMBL" id="JAJEQL010000003">
    <property type="protein sequence ID" value="MCC2198579.1"/>
    <property type="molecule type" value="Genomic_DNA"/>
</dbReference>
<gene>
    <name evidence="2" type="ORF">LKD23_02190</name>
</gene>
<feature type="transmembrane region" description="Helical" evidence="1">
    <location>
        <begin position="38"/>
        <end position="55"/>
    </location>
</feature>
<proteinExistence type="predicted"/>
<feature type="transmembrane region" description="Helical" evidence="1">
    <location>
        <begin position="99"/>
        <end position="120"/>
    </location>
</feature>
<feature type="transmembrane region" description="Helical" evidence="1">
    <location>
        <begin position="363"/>
        <end position="380"/>
    </location>
</feature>
<feature type="transmembrane region" description="Helical" evidence="1">
    <location>
        <begin position="244"/>
        <end position="264"/>
    </location>
</feature>
<feature type="transmembrane region" description="Helical" evidence="1">
    <location>
        <begin position="12"/>
        <end position="32"/>
    </location>
</feature>
<sequence length="448" mass="52310">MDVFKSKPLKLASAAFYILLAMLCFYCACYRLPVGLKYGINLMMAGWALLMFFIRPMFNRAVFCMRFLALFFFPYLMFWMWSVAIWISESQTFDYILRGSLNIFYMVTNILFAAAAVYLFGGNAMLLTLIGMALANMLVALEVIAWASIGTFISEYIRLLVTFADDTGRAMRAMELHDMVYGWGVCALYYIIHKEKNVKKQVFCLLVSWLFFTMGFKRIAVPAVVGAAMLYIVLCLWKPKHLRALANIVALATGGGIFFYLWFIKSGNFVKLANELEINLMYRDIIYTYFSDFFELVPTYIGRGIRFIYTYCTEDPSYHLAVTALHNVYMETYIEVGFWCWWIWILFELAFRIHRVEERYTEIPAYALMSMNLYVFGTYLTDNTLFYYAINVLYRMAIMEWCLEVSENSDLLDSEMQPLKAVQEGHRQKGNNKWKVQEKAKSDFHICM</sequence>
<accession>A0ABS8F5V0</accession>
<evidence type="ECO:0000256" key="1">
    <source>
        <dbReference type="SAM" id="Phobius"/>
    </source>
</evidence>
<dbReference type="Proteomes" id="UP001430637">
    <property type="component" value="Unassembled WGS sequence"/>
</dbReference>
<evidence type="ECO:0008006" key="4">
    <source>
        <dbReference type="Google" id="ProtNLM"/>
    </source>
</evidence>
<protein>
    <recommendedName>
        <fullName evidence="4">O-antigen ligase domain-containing protein</fullName>
    </recommendedName>
</protein>
<organism evidence="2 3">
    <name type="scientific">Faecalibacterium butyricigenerans</name>
    <dbReference type="NCBI Taxonomy" id="1851427"/>
    <lineage>
        <taxon>Bacteria</taxon>
        <taxon>Bacillati</taxon>
        <taxon>Bacillota</taxon>
        <taxon>Clostridia</taxon>
        <taxon>Eubacteriales</taxon>
        <taxon>Oscillospiraceae</taxon>
        <taxon>Faecalibacterium</taxon>
    </lineage>
</organism>
<feature type="transmembrane region" description="Helical" evidence="1">
    <location>
        <begin position="127"/>
        <end position="149"/>
    </location>
</feature>
<feature type="transmembrane region" description="Helical" evidence="1">
    <location>
        <begin position="332"/>
        <end position="351"/>
    </location>
</feature>
<keyword evidence="1" id="KW-0472">Membrane</keyword>
<name>A0ABS8F5V0_9FIRM</name>
<keyword evidence="3" id="KW-1185">Reference proteome</keyword>
<comment type="caution">
    <text evidence="2">The sequence shown here is derived from an EMBL/GenBank/DDBJ whole genome shotgun (WGS) entry which is preliminary data.</text>
</comment>
<feature type="transmembrane region" description="Helical" evidence="1">
    <location>
        <begin position="67"/>
        <end position="87"/>
    </location>
</feature>